<dbReference type="PANTHER" id="PTHR47466:SF1">
    <property type="entry name" value="METALLOPROTEASE MEP1 (AFU_ORTHOLOGUE AFUA_1G07730)-RELATED"/>
    <property type="match status" value="1"/>
</dbReference>
<evidence type="ECO:0000256" key="4">
    <source>
        <dbReference type="ARBA" id="ARBA00022729"/>
    </source>
</evidence>
<keyword evidence="8" id="KW-1015">Disulfide bond</keyword>
<evidence type="ECO:0000259" key="11">
    <source>
        <dbReference type="Pfam" id="PF05572"/>
    </source>
</evidence>
<dbReference type="OrthoDB" id="6278496at2"/>
<keyword evidence="4 10" id="KW-0732">Signal</keyword>
<evidence type="ECO:0000313" key="13">
    <source>
        <dbReference type="Proteomes" id="UP000487268"/>
    </source>
</evidence>
<keyword evidence="6" id="KW-0862">Zinc</keyword>
<dbReference type="GO" id="GO:0008237">
    <property type="term" value="F:metallopeptidase activity"/>
    <property type="evidence" value="ECO:0007669"/>
    <property type="project" value="UniProtKB-KW"/>
</dbReference>
<feature type="compositionally biased region" description="Gly residues" evidence="9">
    <location>
        <begin position="52"/>
        <end position="63"/>
    </location>
</feature>
<dbReference type="InterPro" id="IPR008754">
    <property type="entry name" value="Peptidase_M43"/>
</dbReference>
<evidence type="ECO:0000313" key="12">
    <source>
        <dbReference type="EMBL" id="MQY06754.1"/>
    </source>
</evidence>
<evidence type="ECO:0000256" key="3">
    <source>
        <dbReference type="ARBA" id="ARBA00022723"/>
    </source>
</evidence>
<evidence type="ECO:0000256" key="7">
    <source>
        <dbReference type="ARBA" id="ARBA00023049"/>
    </source>
</evidence>
<comment type="caution">
    <text evidence="12">The sequence shown here is derived from an EMBL/GenBank/DDBJ whole genome shotgun (WGS) entry which is preliminary data.</text>
</comment>
<dbReference type="PANTHER" id="PTHR47466">
    <property type="match status" value="1"/>
</dbReference>
<dbReference type="GO" id="GO:0046872">
    <property type="term" value="F:metal ion binding"/>
    <property type="evidence" value="ECO:0007669"/>
    <property type="project" value="UniProtKB-KW"/>
</dbReference>
<protein>
    <recommendedName>
        <fullName evidence="11">Peptidase M43 pregnancy-associated plasma-A domain-containing protein</fullName>
    </recommendedName>
</protein>
<comment type="similarity">
    <text evidence="1">Belongs to the peptidase M43B family.</text>
</comment>
<dbReference type="Proteomes" id="UP000487268">
    <property type="component" value="Unassembled WGS sequence"/>
</dbReference>
<dbReference type="CDD" id="cd04275">
    <property type="entry name" value="ZnMc_pappalysin_like"/>
    <property type="match status" value="1"/>
</dbReference>
<name>A0A7K0C1U1_9ACTN</name>
<dbReference type="RefSeq" id="WP_153536197.1">
    <property type="nucleotide sequence ID" value="NZ_WEGH01000003.1"/>
</dbReference>
<dbReference type="Gene3D" id="3.40.390.10">
    <property type="entry name" value="Collagenase (Catalytic Domain)"/>
    <property type="match status" value="1"/>
</dbReference>
<evidence type="ECO:0000256" key="2">
    <source>
        <dbReference type="ARBA" id="ARBA00022670"/>
    </source>
</evidence>
<organism evidence="12 13">
    <name type="scientific">Actinomadura macrotermitis</name>
    <dbReference type="NCBI Taxonomy" id="2585200"/>
    <lineage>
        <taxon>Bacteria</taxon>
        <taxon>Bacillati</taxon>
        <taxon>Actinomycetota</taxon>
        <taxon>Actinomycetes</taxon>
        <taxon>Streptosporangiales</taxon>
        <taxon>Thermomonosporaceae</taxon>
        <taxon>Actinomadura</taxon>
    </lineage>
</organism>
<dbReference type="GO" id="GO:0006508">
    <property type="term" value="P:proteolysis"/>
    <property type="evidence" value="ECO:0007669"/>
    <property type="project" value="UniProtKB-KW"/>
</dbReference>
<dbReference type="SUPFAM" id="SSF55486">
    <property type="entry name" value="Metalloproteases ('zincins'), catalytic domain"/>
    <property type="match status" value="1"/>
</dbReference>
<keyword evidence="7" id="KW-0482">Metalloprotease</keyword>
<feature type="signal peptide" evidence="10">
    <location>
        <begin position="1"/>
        <end position="22"/>
    </location>
</feature>
<evidence type="ECO:0000256" key="1">
    <source>
        <dbReference type="ARBA" id="ARBA00008721"/>
    </source>
</evidence>
<dbReference type="Pfam" id="PF05572">
    <property type="entry name" value="Peptidase_M43"/>
    <property type="match status" value="1"/>
</dbReference>
<accession>A0A7K0C1U1</accession>
<keyword evidence="13" id="KW-1185">Reference proteome</keyword>
<reference evidence="12 13" key="1">
    <citation type="submission" date="2019-10" db="EMBL/GenBank/DDBJ databases">
        <title>Actinomadura rubteroloni sp. nov. and Actinomadura macrotermitis sp. nov., isolated from the gut of fungus growing-termite Macrotermes natalensis.</title>
        <authorList>
            <person name="Benndorf R."/>
            <person name="Martin K."/>
            <person name="Kuefner M."/>
            <person name="De Beer W."/>
            <person name="Kaster A.-K."/>
            <person name="Vollmers J."/>
            <person name="Poulsen M."/>
            <person name="Beemelmanns C."/>
        </authorList>
    </citation>
    <scope>NUCLEOTIDE SEQUENCE [LARGE SCALE GENOMIC DNA]</scope>
    <source>
        <strain evidence="12 13">RB68</strain>
    </source>
</reference>
<feature type="region of interest" description="Disordered" evidence="9">
    <location>
        <begin position="34"/>
        <end position="74"/>
    </location>
</feature>
<gene>
    <name evidence="12" type="ORF">ACRB68_48500</name>
</gene>
<feature type="domain" description="Peptidase M43 pregnancy-associated plasma-A" evidence="11">
    <location>
        <begin position="240"/>
        <end position="321"/>
    </location>
</feature>
<proteinExistence type="inferred from homology"/>
<evidence type="ECO:0000256" key="8">
    <source>
        <dbReference type="ARBA" id="ARBA00023157"/>
    </source>
</evidence>
<dbReference type="EMBL" id="WEGH01000003">
    <property type="protein sequence ID" value="MQY06754.1"/>
    <property type="molecule type" value="Genomic_DNA"/>
</dbReference>
<sequence length="349" mass="36922">MRRGFAVSLCALSVTFCVASGAASEQRPVRGRALAQPACPSAPPGARVATGPGAGPEAGPGGGPDRDRPGLGAGQATAMLDDLRGVLRLRFGSDDEQRLEDARRVARHITVPVRLHVVTAGAVGRLSRAALDRQIATLNDAYGGRRGGADTGVRFKLVATDVTDNAAWFRAPQRYERPMKAALGRGGAGTLNLYTAAGEDDVLGFSTFPQAYARDPGIDGVVVDHRTLPGGPLRHFGRGYTAVHEIGHWLGLLHTFENGCEEPGDGIADTPYEARPAAACPAGRDSCEQPGYDPVHNFMDYGWDECMREFTGGQGRRIRAAWAAYRAPGRKSLRLPLTATGARSVGGDR</sequence>
<dbReference type="AlphaFoldDB" id="A0A7K0C1U1"/>
<evidence type="ECO:0000256" key="6">
    <source>
        <dbReference type="ARBA" id="ARBA00022833"/>
    </source>
</evidence>
<feature type="chain" id="PRO_5029532262" description="Peptidase M43 pregnancy-associated plasma-A domain-containing protein" evidence="10">
    <location>
        <begin position="23"/>
        <end position="349"/>
    </location>
</feature>
<keyword evidence="5" id="KW-0378">Hydrolase</keyword>
<evidence type="ECO:0000256" key="10">
    <source>
        <dbReference type="SAM" id="SignalP"/>
    </source>
</evidence>
<evidence type="ECO:0000256" key="5">
    <source>
        <dbReference type="ARBA" id="ARBA00022801"/>
    </source>
</evidence>
<keyword evidence="2" id="KW-0645">Protease</keyword>
<dbReference type="InterPro" id="IPR024079">
    <property type="entry name" value="MetalloPept_cat_dom_sf"/>
</dbReference>
<evidence type="ECO:0000256" key="9">
    <source>
        <dbReference type="SAM" id="MobiDB-lite"/>
    </source>
</evidence>
<keyword evidence="3" id="KW-0479">Metal-binding</keyword>